<organism evidence="1 2">
    <name type="scientific">Panagrolaimus sp. JU765</name>
    <dbReference type="NCBI Taxonomy" id="591449"/>
    <lineage>
        <taxon>Eukaryota</taxon>
        <taxon>Metazoa</taxon>
        <taxon>Ecdysozoa</taxon>
        <taxon>Nematoda</taxon>
        <taxon>Chromadorea</taxon>
        <taxon>Rhabditida</taxon>
        <taxon>Tylenchina</taxon>
        <taxon>Panagrolaimomorpha</taxon>
        <taxon>Panagrolaimoidea</taxon>
        <taxon>Panagrolaimidae</taxon>
        <taxon>Panagrolaimus</taxon>
    </lineage>
</organism>
<sequence length="683" mass="73692">MNVPLLVIFLSIFFVTSLGNVTTTTVKSVGTSTVGTVKINATAASATLGNGTVAAILSTMKPIVSNASAQANATIQALASTIKAAVGNVTLPPTLKPTNVSAVIEHLASTIKAAVGNVTLPPVIKPTNVSAMVEHLASTIKAAVSNVTLPMIMTMPTMKPVNVSVVVEHLASTVKTLGAELHNTTVATAIKDAAANISSTLKPIAANVSAAAASVASTVKAALANTTLPPHPANGSIMVEAVNAAAGAATTHKPVNSSSTVAALGTTKTSTTIHASTALYLITATAASTTANATKASTVVASSSNSTSNATTDCQGKNLTTILSWWRYCGPSDASLANFNKMDANNDSVVNSTEYYNYCFKPVEQGLYCHFDTNGDGNITFSEFIPKFTAYMIPSQNLSGFDANNDGKMDAKELTTYLNSRKINPTNLTKYLGNNSSATLNMDGFALFASSIPNATFPCLNVTENGFGFPNRCNPNYSNPWQMYNAMLTTGNTVVTNSDKTKGYYYAMGQLWQHKFDFIDRDRDGNISNFEWQRYVSPRNFSQTAIDKTKGYYYAMGQLWQHKFDFIDRDRDGNISNFEWQRYVSPRNFSQTAIGKYDLNKDGKLNKAEMKSLLKDLNMERKNLWKLTFGHKNLTVSDVENLVQNLPNEQFRQFIQGNISRFDTFGRLVHAPFRMDTNNTKKS</sequence>
<accession>A0AC34QFD7</accession>
<reference evidence="2" key="1">
    <citation type="submission" date="2022-11" db="UniProtKB">
        <authorList>
            <consortium name="WormBaseParasite"/>
        </authorList>
    </citation>
    <scope>IDENTIFICATION</scope>
</reference>
<protein>
    <submittedName>
        <fullName evidence="2">EF-hand domain-containing protein</fullName>
    </submittedName>
</protein>
<dbReference type="WBParaSite" id="JU765_v2.g15953.t1">
    <property type="protein sequence ID" value="JU765_v2.g15953.t1"/>
    <property type="gene ID" value="JU765_v2.g15953"/>
</dbReference>
<dbReference type="Proteomes" id="UP000887576">
    <property type="component" value="Unplaced"/>
</dbReference>
<proteinExistence type="predicted"/>
<name>A0AC34QFD7_9BILA</name>
<evidence type="ECO:0000313" key="2">
    <source>
        <dbReference type="WBParaSite" id="JU765_v2.g15953.t1"/>
    </source>
</evidence>
<evidence type="ECO:0000313" key="1">
    <source>
        <dbReference type="Proteomes" id="UP000887576"/>
    </source>
</evidence>